<name>Q2RYI2_RHORT</name>
<protein>
    <submittedName>
        <fullName evidence="1">Uncharacterized protein</fullName>
    </submittedName>
</protein>
<gene>
    <name evidence="1" type="ordered locus">Rru_A0008</name>
</gene>
<dbReference type="RefSeq" id="WP_011387769.1">
    <property type="nucleotide sequence ID" value="NC_007643.1"/>
</dbReference>
<dbReference type="HOGENOM" id="CLU_2791282_0_0_5"/>
<dbReference type="EnsemblBacteria" id="ABC20813">
    <property type="protein sequence ID" value="ABC20813"/>
    <property type="gene ID" value="Rru_A0008"/>
</dbReference>
<sequence>MSHAVRITTSIAISAVEAWCESNCKAPFDVRIAGLSDDLRRKTIELYFESAEDLTAFKDSYKTIGRAH</sequence>
<evidence type="ECO:0000313" key="1">
    <source>
        <dbReference type="EMBL" id="ABC20813.1"/>
    </source>
</evidence>
<dbReference type="AlphaFoldDB" id="Q2RYI2"/>
<accession>Q2RYI2</accession>
<reference evidence="1 2" key="1">
    <citation type="journal article" date="2011" name="Stand. Genomic Sci.">
        <title>Complete genome sequence of Rhodospirillum rubrum type strain (S1).</title>
        <authorList>
            <person name="Munk A.C."/>
            <person name="Copeland A."/>
            <person name="Lucas S."/>
            <person name="Lapidus A."/>
            <person name="Del Rio T.G."/>
            <person name="Barry K."/>
            <person name="Detter J.C."/>
            <person name="Hammon N."/>
            <person name="Israni S."/>
            <person name="Pitluck S."/>
            <person name="Brettin T."/>
            <person name="Bruce D."/>
            <person name="Han C."/>
            <person name="Tapia R."/>
            <person name="Gilna P."/>
            <person name="Schmutz J."/>
            <person name="Larimer F."/>
            <person name="Land M."/>
            <person name="Kyrpides N.C."/>
            <person name="Mavromatis K."/>
            <person name="Richardson P."/>
            <person name="Rohde M."/>
            <person name="Goker M."/>
            <person name="Klenk H.P."/>
            <person name="Zhang Y."/>
            <person name="Roberts G.P."/>
            <person name="Reslewic S."/>
            <person name="Schwartz D.C."/>
        </authorList>
    </citation>
    <scope>NUCLEOTIDE SEQUENCE [LARGE SCALE GENOMIC DNA]</scope>
    <source>
        <strain evidence="2">ATCC 11170 / ATH 1.1.1 / DSM 467 / LMG 4362 / NCIMB 8255 / S1</strain>
    </source>
</reference>
<dbReference type="KEGG" id="rru:Rru_A0008"/>
<organism evidence="1 2">
    <name type="scientific">Rhodospirillum rubrum (strain ATCC 11170 / ATH 1.1.1 / DSM 467 / LMG 4362 / NCIMB 8255 / S1)</name>
    <dbReference type="NCBI Taxonomy" id="269796"/>
    <lineage>
        <taxon>Bacteria</taxon>
        <taxon>Pseudomonadati</taxon>
        <taxon>Pseudomonadota</taxon>
        <taxon>Alphaproteobacteria</taxon>
        <taxon>Rhodospirillales</taxon>
        <taxon>Rhodospirillaceae</taxon>
        <taxon>Rhodospirillum</taxon>
    </lineage>
</organism>
<keyword evidence="2" id="KW-1185">Reference proteome</keyword>
<dbReference type="PATRIC" id="fig|269796.9.peg.55"/>
<proteinExistence type="predicted"/>
<dbReference type="STRING" id="269796.Rru_A0008"/>
<dbReference type="Proteomes" id="UP000001929">
    <property type="component" value="Chromosome"/>
</dbReference>
<dbReference type="EMBL" id="CP000230">
    <property type="protein sequence ID" value="ABC20813.1"/>
    <property type="molecule type" value="Genomic_DNA"/>
</dbReference>
<evidence type="ECO:0000313" key="2">
    <source>
        <dbReference type="Proteomes" id="UP000001929"/>
    </source>
</evidence>